<name>A0A0C2XVE4_SERVB</name>
<evidence type="ECO:0000313" key="3">
    <source>
        <dbReference type="Proteomes" id="UP000054097"/>
    </source>
</evidence>
<protein>
    <recommendedName>
        <fullName evidence="1">PCI domain-containing protein</fullName>
    </recommendedName>
</protein>
<dbReference type="AlphaFoldDB" id="A0A0C2XVE4"/>
<dbReference type="Proteomes" id="UP000054097">
    <property type="component" value="Unassembled WGS sequence"/>
</dbReference>
<gene>
    <name evidence="2" type="ORF">M408DRAFT_326579</name>
</gene>
<feature type="domain" description="PCI" evidence="1">
    <location>
        <begin position="268"/>
        <end position="445"/>
    </location>
</feature>
<accession>A0A0C2XVE4</accession>
<dbReference type="Pfam" id="PF03399">
    <property type="entry name" value="SAC3_GANP"/>
    <property type="match status" value="1"/>
</dbReference>
<keyword evidence="3" id="KW-1185">Reference proteome</keyword>
<dbReference type="InterPro" id="IPR000717">
    <property type="entry name" value="PCI_dom"/>
</dbReference>
<evidence type="ECO:0000313" key="2">
    <source>
        <dbReference type="EMBL" id="KIM32862.1"/>
    </source>
</evidence>
<dbReference type="InterPro" id="IPR045107">
    <property type="entry name" value="SAC3/GANP/THP3"/>
</dbReference>
<dbReference type="EMBL" id="KN824279">
    <property type="protein sequence ID" value="KIM32862.1"/>
    <property type="molecule type" value="Genomic_DNA"/>
</dbReference>
<dbReference type="STRING" id="933852.A0A0C2XVE4"/>
<organism evidence="2 3">
    <name type="scientific">Serendipita vermifera MAFF 305830</name>
    <dbReference type="NCBI Taxonomy" id="933852"/>
    <lineage>
        <taxon>Eukaryota</taxon>
        <taxon>Fungi</taxon>
        <taxon>Dikarya</taxon>
        <taxon>Basidiomycota</taxon>
        <taxon>Agaricomycotina</taxon>
        <taxon>Agaricomycetes</taxon>
        <taxon>Sebacinales</taxon>
        <taxon>Serendipitaceae</taxon>
        <taxon>Serendipita</taxon>
    </lineage>
</organism>
<reference evidence="3" key="2">
    <citation type="submission" date="2015-01" db="EMBL/GenBank/DDBJ databases">
        <title>Evolutionary Origins and Diversification of the Mycorrhizal Mutualists.</title>
        <authorList>
            <consortium name="DOE Joint Genome Institute"/>
            <consortium name="Mycorrhizal Genomics Consortium"/>
            <person name="Kohler A."/>
            <person name="Kuo A."/>
            <person name="Nagy L.G."/>
            <person name="Floudas D."/>
            <person name="Copeland A."/>
            <person name="Barry K.W."/>
            <person name="Cichocki N."/>
            <person name="Veneault-Fourrey C."/>
            <person name="LaButti K."/>
            <person name="Lindquist E.A."/>
            <person name="Lipzen A."/>
            <person name="Lundell T."/>
            <person name="Morin E."/>
            <person name="Murat C."/>
            <person name="Riley R."/>
            <person name="Ohm R."/>
            <person name="Sun H."/>
            <person name="Tunlid A."/>
            <person name="Henrissat B."/>
            <person name="Grigoriev I.V."/>
            <person name="Hibbett D.S."/>
            <person name="Martin F."/>
        </authorList>
    </citation>
    <scope>NUCLEOTIDE SEQUENCE [LARGE SCALE GENOMIC DNA]</scope>
    <source>
        <strain evidence="3">MAFF 305830</strain>
    </source>
</reference>
<reference evidence="2 3" key="1">
    <citation type="submission" date="2014-04" db="EMBL/GenBank/DDBJ databases">
        <authorList>
            <consortium name="DOE Joint Genome Institute"/>
            <person name="Kuo A."/>
            <person name="Zuccaro A."/>
            <person name="Kohler A."/>
            <person name="Nagy L.G."/>
            <person name="Floudas D."/>
            <person name="Copeland A."/>
            <person name="Barry K.W."/>
            <person name="Cichocki N."/>
            <person name="Veneault-Fourrey C."/>
            <person name="LaButti K."/>
            <person name="Lindquist E.A."/>
            <person name="Lipzen A."/>
            <person name="Lundell T."/>
            <person name="Morin E."/>
            <person name="Murat C."/>
            <person name="Sun H."/>
            <person name="Tunlid A."/>
            <person name="Henrissat B."/>
            <person name="Grigoriev I.V."/>
            <person name="Hibbett D.S."/>
            <person name="Martin F."/>
            <person name="Nordberg H.P."/>
            <person name="Cantor M.N."/>
            <person name="Hua S.X."/>
        </authorList>
    </citation>
    <scope>NUCLEOTIDE SEQUENCE [LARGE SCALE GENOMIC DNA]</scope>
    <source>
        <strain evidence="2 3">MAFF 305830</strain>
    </source>
</reference>
<dbReference type="PANTHER" id="PTHR12436:SF4">
    <property type="entry name" value="LEUKOCYTE RECEPTOR CLUSTER MEMBER 8"/>
    <property type="match status" value="1"/>
</dbReference>
<dbReference type="PANTHER" id="PTHR12436">
    <property type="entry name" value="80 KDA MCM3-ASSOCIATED PROTEIN"/>
    <property type="match status" value="1"/>
</dbReference>
<evidence type="ECO:0000259" key="1">
    <source>
        <dbReference type="PROSITE" id="PS50250"/>
    </source>
</evidence>
<dbReference type="Gene3D" id="1.25.40.990">
    <property type="match status" value="1"/>
</dbReference>
<dbReference type="GO" id="GO:0005634">
    <property type="term" value="C:nucleus"/>
    <property type="evidence" value="ECO:0007669"/>
    <property type="project" value="TreeGrafter"/>
</dbReference>
<dbReference type="OrthoDB" id="199574at2759"/>
<dbReference type="HOGENOM" id="CLU_015513_0_1_1"/>
<dbReference type="InterPro" id="IPR005062">
    <property type="entry name" value="SAC3/GANP/THP3_conserved"/>
</dbReference>
<sequence length="452" mass="51272">MSSGPKFPPAMQEWVTNKFQVMQKLPPAVREAATEEMKKIIAHAYSTNTMLTIHWPTVQLASLNEADPLKNLKRKQPDHATGPNKKVQLMSKASMPTAKPLNKNVFEDDARARREKRFEREALIEQNRQSVPFHQSFPAASAPYGGALGARIQGGKYLNTPWSHVQEPIPDANVIDWDKYTIVGRSSAIFKNYLRLTSDPDPKDIRPLSVLKQTLEQLKQRWRSEGNYHWVCDQFKSLRQDLTVQRIKNDFTVLVYEIHARIALENSDLVEFNACQATLRSLYELGLNGKREEFLAYRILYMLHGRNRAELNFLVSQLTPQDKALPAVNHAVKSHMALATGNYHQFFALYLVAPNMGGYIMDHYVDRERCVALATMTKAYRSIPMSLLQTELGYEPDELPKLLDFLTAHSANVFTNPNAPDIDKQLASAAVHQSLVQVQSQKYAKVGIKGSI</sequence>
<dbReference type="PROSITE" id="PS50250">
    <property type="entry name" value="PCI"/>
    <property type="match status" value="1"/>
</dbReference>
<proteinExistence type="predicted"/>